<dbReference type="EMBL" id="CATOUU010000517">
    <property type="protein sequence ID" value="CAI9932511.1"/>
    <property type="molecule type" value="Genomic_DNA"/>
</dbReference>
<keyword evidence="4" id="KW-1185">Reference proteome</keyword>
<keyword evidence="1" id="KW-0812">Transmembrane</keyword>
<name>A0AA86P7Y2_9EUKA</name>
<reference evidence="3 4" key="2">
    <citation type="submission" date="2024-07" db="EMBL/GenBank/DDBJ databases">
        <authorList>
            <person name="Akdeniz Z."/>
        </authorList>
    </citation>
    <scope>NUCLEOTIDE SEQUENCE [LARGE SCALE GENOMIC DNA]</scope>
</reference>
<sequence>MMLLKPLELTESYQFKLYCFMIYMSKTDVIELVYVISSEFALLQMIYVITRLSNQIQFASYILLLHSFQPYMQRVTFMGSTVFFVVQLYFQIRRILIQRYIRSLELLHKHEENQLQIKHSDFLQVQHTINLMHYHIKHFQLLMIHNEELRLQYQLQRHNVLEAFLNRKEQQKHRCILTYSKYVCQMFRVLDGSCSAWQFTIMKLQKCSNSWIVKLKQSQVEQSNIFQKLFRLVVQS</sequence>
<evidence type="ECO:0000313" key="2">
    <source>
        <dbReference type="EMBL" id="CAI9932511.1"/>
    </source>
</evidence>
<protein>
    <submittedName>
        <fullName evidence="3">Hypothetical_protein</fullName>
    </submittedName>
</protein>
<feature type="transmembrane region" description="Helical" evidence="1">
    <location>
        <begin position="32"/>
        <end position="50"/>
    </location>
</feature>
<dbReference type="Proteomes" id="UP001642409">
    <property type="component" value="Unassembled WGS sequence"/>
</dbReference>
<dbReference type="AlphaFoldDB" id="A0AA86P7Y2"/>
<gene>
    <name evidence="3" type="ORF">HINF_LOCUS19775</name>
    <name evidence="2" type="ORF">HINF_LOCUS20156</name>
</gene>
<evidence type="ECO:0000256" key="1">
    <source>
        <dbReference type="SAM" id="Phobius"/>
    </source>
</evidence>
<reference evidence="2" key="1">
    <citation type="submission" date="2023-06" db="EMBL/GenBank/DDBJ databases">
        <authorList>
            <person name="Kurt Z."/>
        </authorList>
    </citation>
    <scope>NUCLEOTIDE SEQUENCE</scope>
</reference>
<organism evidence="2">
    <name type="scientific">Hexamita inflata</name>
    <dbReference type="NCBI Taxonomy" id="28002"/>
    <lineage>
        <taxon>Eukaryota</taxon>
        <taxon>Metamonada</taxon>
        <taxon>Diplomonadida</taxon>
        <taxon>Hexamitidae</taxon>
        <taxon>Hexamitinae</taxon>
        <taxon>Hexamita</taxon>
    </lineage>
</organism>
<proteinExistence type="predicted"/>
<comment type="caution">
    <text evidence="2">The sequence shown here is derived from an EMBL/GenBank/DDBJ whole genome shotgun (WGS) entry which is preliminary data.</text>
</comment>
<feature type="transmembrane region" description="Helical" evidence="1">
    <location>
        <begin position="71"/>
        <end position="90"/>
    </location>
</feature>
<evidence type="ECO:0000313" key="3">
    <source>
        <dbReference type="EMBL" id="CAL6005849.1"/>
    </source>
</evidence>
<keyword evidence="1" id="KW-1133">Transmembrane helix</keyword>
<evidence type="ECO:0000313" key="4">
    <source>
        <dbReference type="Proteomes" id="UP001642409"/>
    </source>
</evidence>
<keyword evidence="1" id="KW-0472">Membrane</keyword>
<accession>A0AA86P7Y2</accession>
<dbReference type="EMBL" id="CAXDID020000052">
    <property type="protein sequence ID" value="CAL6005849.1"/>
    <property type="molecule type" value="Genomic_DNA"/>
</dbReference>